<accession>B0DYJ1</accession>
<proteinExistence type="predicted"/>
<reference evidence="2 3" key="1">
    <citation type="journal article" date="2008" name="Nature">
        <title>The genome of Laccaria bicolor provides insights into mycorrhizal symbiosis.</title>
        <authorList>
            <person name="Martin F."/>
            <person name="Aerts A."/>
            <person name="Ahren D."/>
            <person name="Brun A."/>
            <person name="Danchin E.G.J."/>
            <person name="Duchaussoy F."/>
            <person name="Gibon J."/>
            <person name="Kohler A."/>
            <person name="Lindquist E."/>
            <person name="Pereda V."/>
            <person name="Salamov A."/>
            <person name="Shapiro H.J."/>
            <person name="Wuyts J."/>
            <person name="Blaudez D."/>
            <person name="Buee M."/>
            <person name="Brokstein P."/>
            <person name="Canbaeck B."/>
            <person name="Cohen D."/>
            <person name="Courty P.E."/>
            <person name="Coutinho P.M."/>
            <person name="Delaruelle C."/>
            <person name="Detter J.C."/>
            <person name="Deveau A."/>
            <person name="DiFazio S."/>
            <person name="Duplessis S."/>
            <person name="Fraissinet-Tachet L."/>
            <person name="Lucic E."/>
            <person name="Frey-Klett P."/>
            <person name="Fourrey C."/>
            <person name="Feussner I."/>
            <person name="Gay G."/>
            <person name="Grimwood J."/>
            <person name="Hoegger P.J."/>
            <person name="Jain P."/>
            <person name="Kilaru S."/>
            <person name="Labbe J."/>
            <person name="Lin Y.C."/>
            <person name="Legue V."/>
            <person name="Le Tacon F."/>
            <person name="Marmeisse R."/>
            <person name="Melayah D."/>
            <person name="Montanini B."/>
            <person name="Muratet M."/>
            <person name="Nehls U."/>
            <person name="Niculita-Hirzel H."/>
            <person name="Oudot-Le Secq M.P."/>
            <person name="Peter M."/>
            <person name="Quesneville H."/>
            <person name="Rajashekar B."/>
            <person name="Reich M."/>
            <person name="Rouhier N."/>
            <person name="Schmutz J."/>
            <person name="Yin T."/>
            <person name="Chalot M."/>
            <person name="Henrissat B."/>
            <person name="Kuees U."/>
            <person name="Lucas S."/>
            <person name="Van de Peer Y."/>
            <person name="Podila G.K."/>
            <person name="Polle A."/>
            <person name="Pukkila P.J."/>
            <person name="Richardson P.M."/>
            <person name="Rouze P."/>
            <person name="Sanders I.R."/>
            <person name="Stajich J.E."/>
            <person name="Tunlid A."/>
            <person name="Tuskan G."/>
            <person name="Grigoriev I.V."/>
        </authorList>
    </citation>
    <scope>NUCLEOTIDE SEQUENCE [LARGE SCALE GENOMIC DNA]</scope>
    <source>
        <strain evidence="3">S238N-H82 / ATCC MYA-4686</strain>
    </source>
</reference>
<dbReference type="RefSeq" id="XP_001889054.1">
    <property type="nucleotide sequence ID" value="XM_001889019.1"/>
</dbReference>
<feature type="region of interest" description="Disordered" evidence="1">
    <location>
        <begin position="1"/>
        <end position="20"/>
    </location>
</feature>
<dbReference type="Proteomes" id="UP000001194">
    <property type="component" value="Unassembled WGS sequence"/>
</dbReference>
<keyword evidence="3" id="KW-1185">Reference proteome</keyword>
<dbReference type="HOGENOM" id="CLU_1713586_0_0_1"/>
<dbReference type="InParanoid" id="B0DYJ1"/>
<dbReference type="KEGG" id="lbc:LACBIDRAFT_314428"/>
<evidence type="ECO:0000313" key="2">
    <source>
        <dbReference type="EMBL" id="EDR00302.1"/>
    </source>
</evidence>
<dbReference type="EMBL" id="DS547151">
    <property type="protein sequence ID" value="EDR00302.1"/>
    <property type="molecule type" value="Genomic_DNA"/>
</dbReference>
<dbReference type="AlphaFoldDB" id="B0DYJ1"/>
<protein>
    <submittedName>
        <fullName evidence="2">Predicted protein</fullName>
    </submittedName>
</protein>
<feature type="compositionally biased region" description="Polar residues" evidence="1">
    <location>
        <begin position="49"/>
        <end position="61"/>
    </location>
</feature>
<name>B0DYJ1_LACBS</name>
<dbReference type="GeneID" id="6084656"/>
<evidence type="ECO:0000256" key="1">
    <source>
        <dbReference type="SAM" id="MobiDB-lite"/>
    </source>
</evidence>
<sequence>MSLLGPTAGDKSSRIKMHNTNNSASREIVTLLMAKKKGKGVAMTEELNPNTVQSSNNNPLPNTGPVLLGPQTKTPSNPTSVCKFSSVQFLPPQRATVDCNWSRIDPDIEGTKPNHLGPVFCSLWSQFRPIQTGFFAYNLLYQYKPFVSQPLLL</sequence>
<evidence type="ECO:0000313" key="3">
    <source>
        <dbReference type="Proteomes" id="UP000001194"/>
    </source>
</evidence>
<feature type="region of interest" description="Disordered" evidence="1">
    <location>
        <begin position="49"/>
        <end position="74"/>
    </location>
</feature>
<organism evidence="3">
    <name type="scientific">Laccaria bicolor (strain S238N-H82 / ATCC MYA-4686)</name>
    <name type="common">Bicoloured deceiver</name>
    <name type="synonym">Laccaria laccata var. bicolor</name>
    <dbReference type="NCBI Taxonomy" id="486041"/>
    <lineage>
        <taxon>Eukaryota</taxon>
        <taxon>Fungi</taxon>
        <taxon>Dikarya</taxon>
        <taxon>Basidiomycota</taxon>
        <taxon>Agaricomycotina</taxon>
        <taxon>Agaricomycetes</taxon>
        <taxon>Agaricomycetidae</taxon>
        <taxon>Agaricales</taxon>
        <taxon>Agaricineae</taxon>
        <taxon>Hydnangiaceae</taxon>
        <taxon>Laccaria</taxon>
    </lineage>
</organism>
<gene>
    <name evidence="2" type="ORF">LACBIDRAFT_314428</name>
</gene>